<dbReference type="InterPro" id="IPR040559">
    <property type="entry name" value="CdiA_C"/>
</dbReference>
<proteinExistence type="predicted"/>
<gene>
    <name evidence="3" type="ORF">LBW55_22715</name>
</gene>
<dbReference type="RefSeq" id="WP_247589090.1">
    <property type="nucleotide sequence ID" value="NZ_JABZEH010000002.1"/>
</dbReference>
<protein>
    <recommendedName>
        <fullName evidence="2">tRNA nuclease CdiA C-terminal domain-containing protein</fullName>
    </recommendedName>
</protein>
<dbReference type="Gene3D" id="3.40.1350.120">
    <property type="match status" value="1"/>
</dbReference>
<accession>A0AAE3NLF6</accession>
<evidence type="ECO:0000313" key="3">
    <source>
        <dbReference type="EMBL" id="MDB0524425.1"/>
    </source>
</evidence>
<organism evidence="3 4">
    <name type="scientific">Ralstonia solanacearum</name>
    <name type="common">Pseudomonas solanacearum</name>
    <dbReference type="NCBI Taxonomy" id="305"/>
    <lineage>
        <taxon>Bacteria</taxon>
        <taxon>Pseudomonadati</taxon>
        <taxon>Pseudomonadota</taxon>
        <taxon>Betaproteobacteria</taxon>
        <taxon>Burkholderiales</taxon>
        <taxon>Burkholderiaceae</taxon>
        <taxon>Ralstonia</taxon>
        <taxon>Ralstonia solanacearum species complex</taxon>
    </lineage>
</organism>
<dbReference type="CDD" id="cd13442">
    <property type="entry name" value="CDI_toxin_Bp1026b-like"/>
    <property type="match status" value="1"/>
</dbReference>
<feature type="domain" description="tRNA nuclease CdiA C-terminal" evidence="2">
    <location>
        <begin position="63"/>
        <end position="137"/>
    </location>
</feature>
<dbReference type="Proteomes" id="UP001143674">
    <property type="component" value="Unassembled WGS sequence"/>
</dbReference>
<sequence>MLTERELKPKQGSLSGPPEAPPKNASDEMVRSINRQNEAAQTLADHGLAVENLPNTGKKNISNPDLRINGEIADVYSPRTGNLQSIREKVVEKTAEQAPNVVINLVDSPLSISEVTQYLQRNPVGKANSVILIKGGKVVVLGG</sequence>
<dbReference type="InterPro" id="IPR033806">
    <property type="entry name" value="CDI_toxin_Bp1026b-like"/>
</dbReference>
<dbReference type="EMBL" id="JAIVEX010000014">
    <property type="protein sequence ID" value="MDB0524425.1"/>
    <property type="molecule type" value="Genomic_DNA"/>
</dbReference>
<dbReference type="AlphaFoldDB" id="A0AAE3NLF6"/>
<evidence type="ECO:0000259" key="2">
    <source>
        <dbReference type="Pfam" id="PF18451"/>
    </source>
</evidence>
<reference evidence="3" key="1">
    <citation type="submission" date="2021-09" db="EMBL/GenBank/DDBJ databases">
        <title>Genomic analysis of Ralstonia spp.</title>
        <authorList>
            <person name="Aburjaile F."/>
            <person name="Ariute J.C."/>
            <person name="Pais A.K.L."/>
            <person name="Albuquerque G.M.R."/>
            <person name="Silva A.M.F."/>
            <person name="Brenig B."/>
            <person name="Azevedo V."/>
            <person name="Matiuzzi M."/>
            <person name="Ramos R."/>
            <person name="Goes-Neto A."/>
            <person name="Soares S."/>
            <person name="Iseppon A.M.B."/>
            <person name="Souza E."/>
            <person name="Gama M."/>
        </authorList>
    </citation>
    <scope>NUCLEOTIDE SEQUENCE</scope>
    <source>
        <strain evidence="3">B4</strain>
    </source>
</reference>
<feature type="region of interest" description="Disordered" evidence="1">
    <location>
        <begin position="1"/>
        <end position="29"/>
    </location>
</feature>
<dbReference type="GO" id="GO:0004549">
    <property type="term" value="F:tRNA-specific ribonuclease activity"/>
    <property type="evidence" value="ECO:0007669"/>
    <property type="project" value="InterPro"/>
</dbReference>
<evidence type="ECO:0000313" key="4">
    <source>
        <dbReference type="Proteomes" id="UP001143674"/>
    </source>
</evidence>
<comment type="caution">
    <text evidence="3">The sequence shown here is derived from an EMBL/GenBank/DDBJ whole genome shotgun (WGS) entry which is preliminary data.</text>
</comment>
<name>A0AAE3NLF6_RALSL</name>
<dbReference type="Pfam" id="PF18451">
    <property type="entry name" value="CdiA_C"/>
    <property type="match status" value="1"/>
</dbReference>
<evidence type="ECO:0000256" key="1">
    <source>
        <dbReference type="SAM" id="MobiDB-lite"/>
    </source>
</evidence>